<dbReference type="NCBIfam" id="TIGR00969">
    <property type="entry name" value="3a0106s02"/>
    <property type="match status" value="1"/>
</dbReference>
<protein>
    <submittedName>
        <fullName evidence="11">Sulfate transporter CysW</fullName>
    </submittedName>
</protein>
<evidence type="ECO:0000256" key="8">
    <source>
        <dbReference type="ARBA" id="ARBA00025323"/>
    </source>
</evidence>
<keyword evidence="6" id="KW-0764">Sulfate transport</keyword>
<comment type="subcellular location">
    <subcellularLocation>
        <location evidence="1">Cell membrane</location>
        <topology evidence="1">Multi-pass membrane protein</topology>
    </subcellularLocation>
</comment>
<feature type="transmembrane region" description="Helical" evidence="9">
    <location>
        <begin position="63"/>
        <end position="90"/>
    </location>
</feature>
<evidence type="ECO:0000256" key="1">
    <source>
        <dbReference type="ARBA" id="ARBA00004651"/>
    </source>
</evidence>
<dbReference type="PROSITE" id="PS50928">
    <property type="entry name" value="ABC_TM1"/>
    <property type="match status" value="1"/>
</dbReference>
<comment type="caution">
    <text evidence="11">The sequence shown here is derived from an EMBL/GenBank/DDBJ whole genome shotgun (WGS) entry which is preliminary data.</text>
</comment>
<keyword evidence="4 9" id="KW-0812">Transmembrane</keyword>
<dbReference type="InterPro" id="IPR000515">
    <property type="entry name" value="MetI-like"/>
</dbReference>
<dbReference type="NCBIfam" id="TIGR02140">
    <property type="entry name" value="permease_CysW"/>
    <property type="match status" value="1"/>
</dbReference>
<feature type="domain" description="ABC transmembrane type-1" evidence="10">
    <location>
        <begin position="67"/>
        <end position="268"/>
    </location>
</feature>
<evidence type="ECO:0000256" key="4">
    <source>
        <dbReference type="ARBA" id="ARBA00022692"/>
    </source>
</evidence>
<feature type="transmembrane region" description="Helical" evidence="9">
    <location>
        <begin position="21"/>
        <end position="43"/>
    </location>
</feature>
<evidence type="ECO:0000256" key="6">
    <source>
        <dbReference type="ARBA" id="ARBA00023032"/>
    </source>
</evidence>
<feature type="transmembrane region" description="Helical" evidence="9">
    <location>
        <begin position="102"/>
        <end position="123"/>
    </location>
</feature>
<keyword evidence="12" id="KW-1185">Reference proteome</keyword>
<dbReference type="Pfam" id="PF00528">
    <property type="entry name" value="BPD_transp_1"/>
    <property type="match status" value="1"/>
</dbReference>
<dbReference type="EMBL" id="BMNW01000005">
    <property type="protein sequence ID" value="GGM13348.1"/>
    <property type="molecule type" value="Genomic_DNA"/>
</dbReference>
<accession>A0ABQ2GVM2</accession>
<dbReference type="InterPro" id="IPR005667">
    <property type="entry name" value="Sulph_transpt2"/>
</dbReference>
<dbReference type="PANTHER" id="PTHR30406">
    <property type="entry name" value="SULFATE TRANSPORT SYSTEM PERMEASE PROTEIN"/>
    <property type="match status" value="1"/>
</dbReference>
<dbReference type="InterPro" id="IPR011866">
    <property type="entry name" value="CysW_permease"/>
</dbReference>
<dbReference type="Proteomes" id="UP000616499">
    <property type="component" value="Unassembled WGS sequence"/>
</dbReference>
<sequence length="287" mass="31412">MSTSNLPSLSAARRGSPWGRRILITATWIVFTLFLLLPLYIVLSEALKEGFGTFFSAIIEPDALSALKLTLIATGISLPLNVVFGVAAAWCVSKYEFRGKSILVTLIDLPFSVSPVIAGLVYVLLFGAQGLLGPWLQDHDIQIVFAVPGIVLATLFVTFPFVARELIPLMQEQGTQEEEAARLLGASGWQMFWHVTLPNIKWGLIYGVVLCNARAMGEFGAVSVVSGHIRGVTNTLPLHVEILYNEYNHVAAFSVASLLLALALLTLLFKQWSESRLTSQNSTRETH</sequence>
<evidence type="ECO:0000256" key="2">
    <source>
        <dbReference type="ARBA" id="ARBA00011779"/>
    </source>
</evidence>
<organism evidence="11 12">
    <name type="scientific">Pseudomonas asuensis</name>
    <dbReference type="NCBI Taxonomy" id="1825787"/>
    <lineage>
        <taxon>Bacteria</taxon>
        <taxon>Pseudomonadati</taxon>
        <taxon>Pseudomonadota</taxon>
        <taxon>Gammaproteobacteria</taxon>
        <taxon>Pseudomonadales</taxon>
        <taxon>Pseudomonadaceae</taxon>
        <taxon>Pseudomonas</taxon>
    </lineage>
</organism>
<dbReference type="RefSeq" id="WP_188866505.1">
    <property type="nucleotide sequence ID" value="NZ_BMNW01000005.1"/>
</dbReference>
<reference evidence="12" key="1">
    <citation type="journal article" date="2019" name="Int. J. Syst. Evol. Microbiol.">
        <title>The Global Catalogue of Microorganisms (GCM) 10K type strain sequencing project: providing services to taxonomists for standard genome sequencing and annotation.</title>
        <authorList>
            <consortium name="The Broad Institute Genomics Platform"/>
            <consortium name="The Broad Institute Genome Sequencing Center for Infectious Disease"/>
            <person name="Wu L."/>
            <person name="Ma J."/>
        </authorList>
    </citation>
    <scope>NUCLEOTIDE SEQUENCE [LARGE SCALE GENOMIC DNA]</scope>
    <source>
        <strain evidence="12">JCM 13501</strain>
    </source>
</reference>
<evidence type="ECO:0000256" key="3">
    <source>
        <dbReference type="ARBA" id="ARBA00022448"/>
    </source>
</evidence>
<keyword evidence="5 9" id="KW-1133">Transmembrane helix</keyword>
<dbReference type="CDD" id="cd06261">
    <property type="entry name" value="TM_PBP2"/>
    <property type="match status" value="1"/>
</dbReference>
<evidence type="ECO:0000256" key="7">
    <source>
        <dbReference type="ARBA" id="ARBA00023136"/>
    </source>
</evidence>
<dbReference type="InterPro" id="IPR035906">
    <property type="entry name" value="MetI-like_sf"/>
</dbReference>
<dbReference type="SUPFAM" id="SSF161098">
    <property type="entry name" value="MetI-like"/>
    <property type="match status" value="1"/>
</dbReference>
<comment type="subunit">
    <text evidence="2">The complex is composed of two ATP-binding proteins (CysA), two transmembrane proteins (CysT and CysW) and a solute-binding protein (CysP).</text>
</comment>
<evidence type="ECO:0000256" key="9">
    <source>
        <dbReference type="SAM" id="Phobius"/>
    </source>
</evidence>
<evidence type="ECO:0000313" key="11">
    <source>
        <dbReference type="EMBL" id="GGM13348.1"/>
    </source>
</evidence>
<feature type="transmembrane region" description="Helical" evidence="9">
    <location>
        <begin position="143"/>
        <end position="163"/>
    </location>
</feature>
<keyword evidence="7 9" id="KW-0472">Membrane</keyword>
<name>A0ABQ2GVM2_9PSED</name>
<keyword evidence="3" id="KW-0813">Transport</keyword>
<evidence type="ECO:0000313" key="12">
    <source>
        <dbReference type="Proteomes" id="UP000616499"/>
    </source>
</evidence>
<dbReference type="Gene3D" id="1.10.3720.10">
    <property type="entry name" value="MetI-like"/>
    <property type="match status" value="1"/>
</dbReference>
<evidence type="ECO:0000256" key="5">
    <source>
        <dbReference type="ARBA" id="ARBA00022989"/>
    </source>
</evidence>
<feature type="transmembrane region" description="Helical" evidence="9">
    <location>
        <begin position="249"/>
        <end position="269"/>
    </location>
</feature>
<proteinExistence type="predicted"/>
<comment type="function">
    <text evidence="8">Part of the ABC transporter complex CysAWTP (TC 3.A.1.6.1) involved in sulfate/thiosulfate import. Probably responsible for the translocation of the substrate across the membrane.</text>
</comment>
<gene>
    <name evidence="11" type="primary">cysW</name>
    <name evidence="11" type="ORF">GCM10009425_25440</name>
</gene>
<dbReference type="PANTHER" id="PTHR30406:SF1">
    <property type="entry name" value="SULFATE TRANSPORT SYSTEM PERMEASE PROTEIN CYSW"/>
    <property type="match status" value="1"/>
</dbReference>
<evidence type="ECO:0000259" key="10">
    <source>
        <dbReference type="PROSITE" id="PS50928"/>
    </source>
</evidence>